<evidence type="ECO:0000313" key="4">
    <source>
        <dbReference type="EMBL" id="MBD2187662.1"/>
    </source>
</evidence>
<evidence type="ECO:0000256" key="1">
    <source>
        <dbReference type="ARBA" id="ARBA00022553"/>
    </source>
</evidence>
<dbReference type="RefSeq" id="WP_190402535.1">
    <property type="nucleotide sequence ID" value="NZ_JACJQB010000007.1"/>
</dbReference>
<keyword evidence="1 2" id="KW-0597">Phosphoprotein</keyword>
<feature type="domain" description="Response regulatory" evidence="3">
    <location>
        <begin position="148"/>
        <end position="264"/>
    </location>
</feature>
<dbReference type="SUPFAM" id="SSF52172">
    <property type="entry name" value="CheY-like"/>
    <property type="match status" value="2"/>
</dbReference>
<name>A0ABR7ZVT7_9CYAN</name>
<dbReference type="SUPFAM" id="SSF47226">
    <property type="entry name" value="Histidine-containing phosphotransfer domain, HPT domain"/>
    <property type="match status" value="1"/>
</dbReference>
<evidence type="ECO:0000256" key="2">
    <source>
        <dbReference type="PROSITE-ProRule" id="PRU00169"/>
    </source>
</evidence>
<evidence type="ECO:0000313" key="5">
    <source>
        <dbReference type="Proteomes" id="UP000642094"/>
    </source>
</evidence>
<dbReference type="InterPro" id="IPR050595">
    <property type="entry name" value="Bact_response_regulator"/>
</dbReference>
<proteinExistence type="predicted"/>
<keyword evidence="5" id="KW-1185">Reference proteome</keyword>
<dbReference type="Pfam" id="PF00072">
    <property type="entry name" value="Response_reg"/>
    <property type="match status" value="2"/>
</dbReference>
<protein>
    <submittedName>
        <fullName evidence="4">Response regulator</fullName>
    </submittedName>
</protein>
<reference evidence="4 5" key="1">
    <citation type="journal article" date="2020" name="ISME J.">
        <title>Comparative genomics reveals insights into cyanobacterial evolution and habitat adaptation.</title>
        <authorList>
            <person name="Chen M.Y."/>
            <person name="Teng W.K."/>
            <person name="Zhao L."/>
            <person name="Hu C.X."/>
            <person name="Zhou Y.K."/>
            <person name="Han B.P."/>
            <person name="Song L.R."/>
            <person name="Shu W.S."/>
        </authorList>
    </citation>
    <scope>NUCLEOTIDE SEQUENCE [LARGE SCALE GENOMIC DNA]</scope>
    <source>
        <strain evidence="4 5">FACHB-723</strain>
    </source>
</reference>
<dbReference type="InterPro" id="IPR036641">
    <property type="entry name" value="HPT_dom_sf"/>
</dbReference>
<comment type="caution">
    <text evidence="4">The sequence shown here is derived from an EMBL/GenBank/DDBJ whole genome shotgun (WGS) entry which is preliminary data.</text>
</comment>
<evidence type="ECO:0000259" key="3">
    <source>
        <dbReference type="PROSITE" id="PS50110"/>
    </source>
</evidence>
<accession>A0ABR7ZVT7</accession>
<sequence>MQTVAEPVEINPLPEETIVESLSSPEEARVEEVIAIMAQKLIASLPEKIATFRQAALALEQDKLDKDLRDEVYLQAHRLIGSLTAKEFPEGSAIARQIEEMLNSDFPLVSSNAELLGQLITKLEQITLKPSPTSEVPLLALPHSPLPLLLIVDDNVLLTQAVQLEAETRGMRVQTALDLPTARKKIAQEAPDVILLDMMFPNSKENGLILLDELAEREKKIPTVMMTATSGLSTRVMAARKGVYSFIEKPDSMQEILKTVLQVLYQRCSNPSKVMIVDDDPHMLKILRRLLENWDIEVVTLQNPHQFWEVLESTDPDLLILDLIMPDYSGIDLCRAVRTDSLWHSLPIVFLSAHTDRETIRQLFIAGADDYLSKPIEESNLYTRILSRLDLSRLSRRNYSVV</sequence>
<dbReference type="InterPro" id="IPR001789">
    <property type="entry name" value="Sig_transdc_resp-reg_receiver"/>
</dbReference>
<feature type="modified residue" description="4-aspartylphosphate" evidence="2">
    <location>
        <position position="197"/>
    </location>
</feature>
<feature type="modified residue" description="4-aspartylphosphate" evidence="2">
    <location>
        <position position="322"/>
    </location>
</feature>
<dbReference type="EMBL" id="JACJQB010000007">
    <property type="protein sequence ID" value="MBD2187662.1"/>
    <property type="molecule type" value="Genomic_DNA"/>
</dbReference>
<organism evidence="4 5">
    <name type="scientific">Pseudanabaena mucicola FACHB-723</name>
    <dbReference type="NCBI Taxonomy" id="2692860"/>
    <lineage>
        <taxon>Bacteria</taxon>
        <taxon>Bacillati</taxon>
        <taxon>Cyanobacteriota</taxon>
        <taxon>Cyanophyceae</taxon>
        <taxon>Pseudanabaenales</taxon>
        <taxon>Pseudanabaenaceae</taxon>
        <taxon>Pseudanabaena</taxon>
    </lineage>
</organism>
<feature type="domain" description="Response regulatory" evidence="3">
    <location>
        <begin position="273"/>
        <end position="389"/>
    </location>
</feature>
<dbReference type="SMART" id="SM00448">
    <property type="entry name" value="REC"/>
    <property type="match status" value="2"/>
</dbReference>
<dbReference type="Gene3D" id="3.40.50.2300">
    <property type="match status" value="2"/>
</dbReference>
<dbReference type="PROSITE" id="PS50110">
    <property type="entry name" value="RESPONSE_REGULATORY"/>
    <property type="match status" value="2"/>
</dbReference>
<dbReference type="PANTHER" id="PTHR44591">
    <property type="entry name" value="STRESS RESPONSE REGULATOR PROTEIN 1"/>
    <property type="match status" value="1"/>
</dbReference>
<dbReference type="InterPro" id="IPR011006">
    <property type="entry name" value="CheY-like_superfamily"/>
</dbReference>
<gene>
    <name evidence="4" type="ORF">H6F41_05835</name>
</gene>
<dbReference type="Proteomes" id="UP000642094">
    <property type="component" value="Unassembled WGS sequence"/>
</dbReference>
<dbReference type="CDD" id="cd00156">
    <property type="entry name" value="REC"/>
    <property type="match status" value="2"/>
</dbReference>
<dbReference type="PANTHER" id="PTHR44591:SF3">
    <property type="entry name" value="RESPONSE REGULATORY DOMAIN-CONTAINING PROTEIN"/>
    <property type="match status" value="1"/>
</dbReference>